<gene>
    <name evidence="8" type="ORF">GH984_10045</name>
</gene>
<dbReference type="Proteomes" id="UP000433788">
    <property type="component" value="Unassembled WGS sequence"/>
</dbReference>
<evidence type="ECO:0000256" key="6">
    <source>
        <dbReference type="SAM" id="Phobius"/>
    </source>
</evidence>
<evidence type="ECO:0000256" key="1">
    <source>
        <dbReference type="ARBA" id="ARBA00004141"/>
    </source>
</evidence>
<comment type="subcellular location">
    <subcellularLocation>
        <location evidence="1">Membrane</location>
        <topology evidence="1">Multi-pass membrane protein</topology>
    </subcellularLocation>
</comment>
<evidence type="ECO:0000256" key="4">
    <source>
        <dbReference type="ARBA" id="ARBA00022989"/>
    </source>
</evidence>
<reference evidence="8 9" key="1">
    <citation type="submission" date="2019-11" db="EMBL/GenBank/DDBJ databases">
        <authorList>
            <person name="Zhang X.Y."/>
        </authorList>
    </citation>
    <scope>NUCLEOTIDE SEQUENCE [LARGE SCALE GENOMIC DNA]</scope>
    <source>
        <strain evidence="8 9">C176</strain>
    </source>
</reference>
<evidence type="ECO:0000313" key="8">
    <source>
        <dbReference type="EMBL" id="MRH79042.1"/>
    </source>
</evidence>
<feature type="domain" description="GtrA/DPMS transmembrane" evidence="7">
    <location>
        <begin position="7"/>
        <end position="123"/>
    </location>
</feature>
<keyword evidence="3 6" id="KW-0812">Transmembrane</keyword>
<evidence type="ECO:0000256" key="2">
    <source>
        <dbReference type="ARBA" id="ARBA00009399"/>
    </source>
</evidence>
<sequence>MSHTLVRYVLNGLFATAVHFLVLTLLIEGLQMASAGAANFIAAGFGITASFLGNRFFVFAYARGPLAYLAVRFLLLYAGIAVVHGLTLALWTDWLALDYRIGFLLATFLQFALSYSGNRWLVFR</sequence>
<proteinExistence type="inferred from homology"/>
<evidence type="ECO:0000313" key="9">
    <source>
        <dbReference type="Proteomes" id="UP000433788"/>
    </source>
</evidence>
<dbReference type="InterPro" id="IPR051401">
    <property type="entry name" value="GtrA_CellWall_Glycosyl"/>
</dbReference>
<dbReference type="InterPro" id="IPR007267">
    <property type="entry name" value="GtrA_DPMS_TM"/>
</dbReference>
<feature type="transmembrane region" description="Helical" evidence="6">
    <location>
        <begin position="66"/>
        <end position="91"/>
    </location>
</feature>
<dbReference type="Pfam" id="PF04138">
    <property type="entry name" value="GtrA_DPMS_TM"/>
    <property type="match status" value="1"/>
</dbReference>
<dbReference type="PANTHER" id="PTHR38459">
    <property type="entry name" value="PROPHAGE BACTOPRENOL-LINKED GLUCOSE TRANSLOCASE HOMOLOG"/>
    <property type="match status" value="1"/>
</dbReference>
<comment type="caution">
    <text evidence="8">The sequence shown here is derived from an EMBL/GenBank/DDBJ whole genome shotgun (WGS) entry which is preliminary data.</text>
</comment>
<dbReference type="GO" id="GO:0005886">
    <property type="term" value="C:plasma membrane"/>
    <property type="evidence" value="ECO:0007669"/>
    <property type="project" value="TreeGrafter"/>
</dbReference>
<comment type="similarity">
    <text evidence="2">Belongs to the GtrA family.</text>
</comment>
<keyword evidence="4 6" id="KW-1133">Transmembrane helix</keyword>
<feature type="transmembrane region" description="Helical" evidence="6">
    <location>
        <begin position="5"/>
        <end position="27"/>
    </location>
</feature>
<feature type="transmembrane region" description="Helical" evidence="6">
    <location>
        <begin position="33"/>
        <end position="54"/>
    </location>
</feature>
<evidence type="ECO:0000256" key="3">
    <source>
        <dbReference type="ARBA" id="ARBA00022692"/>
    </source>
</evidence>
<keyword evidence="9" id="KW-1185">Reference proteome</keyword>
<evidence type="ECO:0000256" key="5">
    <source>
        <dbReference type="ARBA" id="ARBA00023136"/>
    </source>
</evidence>
<dbReference type="PANTHER" id="PTHR38459:SF1">
    <property type="entry name" value="PROPHAGE BACTOPRENOL-LINKED GLUCOSE TRANSLOCASE HOMOLOG"/>
    <property type="match status" value="1"/>
</dbReference>
<protein>
    <submittedName>
        <fullName evidence="8">GtrA family protein</fullName>
    </submittedName>
</protein>
<dbReference type="GO" id="GO:0000271">
    <property type="term" value="P:polysaccharide biosynthetic process"/>
    <property type="evidence" value="ECO:0007669"/>
    <property type="project" value="InterPro"/>
</dbReference>
<dbReference type="AlphaFoldDB" id="A0A6N7QSS6"/>
<keyword evidence="5 6" id="KW-0472">Membrane</keyword>
<organism evidence="8 9">
    <name type="scientific">Spiribacter salilacus</name>
    <dbReference type="NCBI Taxonomy" id="2664894"/>
    <lineage>
        <taxon>Bacteria</taxon>
        <taxon>Pseudomonadati</taxon>
        <taxon>Pseudomonadota</taxon>
        <taxon>Gammaproteobacteria</taxon>
        <taxon>Chromatiales</taxon>
        <taxon>Ectothiorhodospiraceae</taxon>
        <taxon>Spiribacter</taxon>
    </lineage>
</organism>
<feature type="transmembrane region" description="Helical" evidence="6">
    <location>
        <begin position="97"/>
        <end position="115"/>
    </location>
</feature>
<dbReference type="EMBL" id="WJPP01000005">
    <property type="protein sequence ID" value="MRH79042.1"/>
    <property type="molecule type" value="Genomic_DNA"/>
</dbReference>
<accession>A0A6N7QSS6</accession>
<dbReference type="RefSeq" id="WP_153720086.1">
    <property type="nucleotide sequence ID" value="NZ_WJPP01000005.1"/>
</dbReference>
<name>A0A6N7QSS6_9GAMM</name>
<evidence type="ECO:0000259" key="7">
    <source>
        <dbReference type="Pfam" id="PF04138"/>
    </source>
</evidence>